<evidence type="ECO:0000313" key="4">
    <source>
        <dbReference type="Proteomes" id="UP000659388"/>
    </source>
</evidence>
<accession>A0A937K2Y6</accession>
<keyword evidence="1" id="KW-0812">Transmembrane</keyword>
<dbReference type="PANTHER" id="PTHR33371:SF4">
    <property type="entry name" value="INTERMEMBRANE PHOSPHOLIPID TRANSPORT SYSTEM BINDING PROTEIN MLAD"/>
    <property type="match status" value="1"/>
</dbReference>
<evidence type="ECO:0000259" key="2">
    <source>
        <dbReference type="Pfam" id="PF02470"/>
    </source>
</evidence>
<proteinExistence type="predicted"/>
<dbReference type="PROSITE" id="PS00379">
    <property type="entry name" value="CDP_ALCOHOL_P_TRANSF"/>
    <property type="match status" value="1"/>
</dbReference>
<protein>
    <submittedName>
        <fullName evidence="3">MCE family protein</fullName>
    </submittedName>
</protein>
<dbReference type="RefSeq" id="WP_202246154.1">
    <property type="nucleotide sequence ID" value="NZ_JAESIY010000012.1"/>
</dbReference>
<dbReference type="Pfam" id="PF02470">
    <property type="entry name" value="MlaD"/>
    <property type="match status" value="1"/>
</dbReference>
<sequence>MEKNIKKDVKLGIFIVIGIAFFIGVVYFLGSQQQLFGDKVRVSATFKNVSGLQPGNNVRFSGIKVGTVKDIEIVSDSTVRAVLLINKESAQFIKNDAFASIVSDGLMGNKIVSISAGTAQAKSIAKDDKLRSKEPVSLDDVVASFKQTSDNAQDLTANLLAISNQIKNAEGLLGKVVSDTTMAHRVTSMVASLEKSSRHAAGITRQVEQAAYQVNHGDGLIARALSDSTWGKQIDHTLDSVYFAGESIAQASRELKDFMTKLNNSKGAIDKLLNDSTVAKDLEQTIINVKKGTDDLDEVMKTINDSWLLNLFSKKDKDKDKNDKKD</sequence>
<keyword evidence="1" id="KW-1133">Transmembrane helix</keyword>
<dbReference type="PANTHER" id="PTHR33371">
    <property type="entry name" value="INTERMEMBRANE PHOSPHOLIPID TRANSPORT SYSTEM BINDING PROTEIN MLAD-RELATED"/>
    <property type="match status" value="1"/>
</dbReference>
<dbReference type="InterPro" id="IPR048254">
    <property type="entry name" value="CDP_ALCOHOL_P_TRANSF_CS"/>
</dbReference>
<gene>
    <name evidence="3" type="ORF">JL102_19575</name>
</gene>
<organism evidence="3 4">
    <name type="scientific">Fulvivirga sediminis</name>
    <dbReference type="NCBI Taxonomy" id="2803949"/>
    <lineage>
        <taxon>Bacteria</taxon>
        <taxon>Pseudomonadati</taxon>
        <taxon>Bacteroidota</taxon>
        <taxon>Cytophagia</taxon>
        <taxon>Cytophagales</taxon>
        <taxon>Fulvivirgaceae</taxon>
        <taxon>Fulvivirga</taxon>
    </lineage>
</organism>
<dbReference type="InterPro" id="IPR003399">
    <property type="entry name" value="Mce/MlaD"/>
</dbReference>
<comment type="caution">
    <text evidence="3">The sequence shown here is derived from an EMBL/GenBank/DDBJ whole genome shotgun (WGS) entry which is preliminary data.</text>
</comment>
<dbReference type="Proteomes" id="UP000659388">
    <property type="component" value="Unassembled WGS sequence"/>
</dbReference>
<dbReference type="EMBL" id="JAESIY010000012">
    <property type="protein sequence ID" value="MBL3658362.1"/>
    <property type="molecule type" value="Genomic_DNA"/>
</dbReference>
<keyword evidence="1" id="KW-0472">Membrane</keyword>
<feature type="domain" description="Mce/MlaD" evidence="2">
    <location>
        <begin position="39"/>
        <end position="117"/>
    </location>
</feature>
<name>A0A937K2Y6_9BACT</name>
<evidence type="ECO:0000313" key="3">
    <source>
        <dbReference type="EMBL" id="MBL3658362.1"/>
    </source>
</evidence>
<reference evidence="3" key="1">
    <citation type="submission" date="2021-01" db="EMBL/GenBank/DDBJ databases">
        <title>Fulvivirga kasyanovii gen. nov., sp nov., a novel member of the phylum Bacteroidetes isolated from seawater in a mussel farm.</title>
        <authorList>
            <person name="Zhao L.-H."/>
            <person name="Wang Z.-J."/>
        </authorList>
    </citation>
    <scope>NUCLEOTIDE SEQUENCE</scope>
    <source>
        <strain evidence="3">2943</strain>
    </source>
</reference>
<keyword evidence="4" id="KW-1185">Reference proteome</keyword>
<evidence type="ECO:0000256" key="1">
    <source>
        <dbReference type="SAM" id="Phobius"/>
    </source>
</evidence>
<dbReference type="InterPro" id="IPR052336">
    <property type="entry name" value="MlaD_Phospholipid_Transporter"/>
</dbReference>
<feature type="transmembrane region" description="Helical" evidence="1">
    <location>
        <begin position="12"/>
        <end position="30"/>
    </location>
</feature>
<dbReference type="AlphaFoldDB" id="A0A937K2Y6"/>